<dbReference type="PANTHER" id="PTHR37981:SF1">
    <property type="entry name" value="SGNH HYDROLASE-TYPE ESTERASE DOMAIN-CONTAINING PROTEIN"/>
    <property type="match status" value="1"/>
</dbReference>
<dbReference type="SUPFAM" id="SSF52266">
    <property type="entry name" value="SGNH hydrolase"/>
    <property type="match status" value="1"/>
</dbReference>
<evidence type="ECO:0000313" key="2">
    <source>
        <dbReference type="Proteomes" id="UP000799291"/>
    </source>
</evidence>
<dbReference type="Gene3D" id="3.40.50.1110">
    <property type="entry name" value="SGNH hydrolase"/>
    <property type="match status" value="1"/>
</dbReference>
<evidence type="ECO:0000313" key="1">
    <source>
        <dbReference type="EMBL" id="KAF2675940.1"/>
    </source>
</evidence>
<dbReference type="GO" id="GO:0016788">
    <property type="term" value="F:hydrolase activity, acting on ester bonds"/>
    <property type="evidence" value="ECO:0007669"/>
    <property type="project" value="InterPro"/>
</dbReference>
<feature type="non-terminal residue" evidence="1">
    <location>
        <position position="162"/>
    </location>
</feature>
<gene>
    <name evidence="1" type="ORF">K458DRAFT_352534</name>
</gene>
<dbReference type="PANTHER" id="PTHR37981">
    <property type="entry name" value="LIPASE 2"/>
    <property type="match status" value="1"/>
</dbReference>
<dbReference type="InterPro" id="IPR037460">
    <property type="entry name" value="SEST-like"/>
</dbReference>
<protein>
    <submittedName>
        <fullName evidence="1">Uncharacterized protein</fullName>
    </submittedName>
</protein>
<dbReference type="OrthoDB" id="21678at2759"/>
<accession>A0A6G1ID29</accession>
<dbReference type="InterPro" id="IPR036514">
    <property type="entry name" value="SGNH_hydro_sf"/>
</dbReference>
<proteinExistence type="predicted"/>
<dbReference type="GO" id="GO:0006629">
    <property type="term" value="P:lipid metabolic process"/>
    <property type="evidence" value="ECO:0007669"/>
    <property type="project" value="TreeGrafter"/>
</dbReference>
<reference evidence="1" key="1">
    <citation type="journal article" date="2020" name="Stud. Mycol.">
        <title>101 Dothideomycetes genomes: a test case for predicting lifestyles and emergence of pathogens.</title>
        <authorList>
            <person name="Haridas S."/>
            <person name="Albert R."/>
            <person name="Binder M."/>
            <person name="Bloem J."/>
            <person name="Labutti K."/>
            <person name="Salamov A."/>
            <person name="Andreopoulos B."/>
            <person name="Baker S."/>
            <person name="Barry K."/>
            <person name="Bills G."/>
            <person name="Bluhm B."/>
            <person name="Cannon C."/>
            <person name="Castanera R."/>
            <person name="Culley D."/>
            <person name="Daum C."/>
            <person name="Ezra D."/>
            <person name="Gonzalez J."/>
            <person name="Henrissat B."/>
            <person name="Kuo A."/>
            <person name="Liang C."/>
            <person name="Lipzen A."/>
            <person name="Lutzoni F."/>
            <person name="Magnuson J."/>
            <person name="Mondo S."/>
            <person name="Nolan M."/>
            <person name="Ohm R."/>
            <person name="Pangilinan J."/>
            <person name="Park H.-J."/>
            <person name="Ramirez L."/>
            <person name="Alfaro M."/>
            <person name="Sun H."/>
            <person name="Tritt A."/>
            <person name="Yoshinaga Y."/>
            <person name="Zwiers L.-H."/>
            <person name="Turgeon B."/>
            <person name="Goodwin S."/>
            <person name="Spatafora J."/>
            <person name="Crous P."/>
            <person name="Grigoriev I."/>
        </authorList>
    </citation>
    <scope>NUCLEOTIDE SEQUENCE</scope>
    <source>
        <strain evidence="1">CBS 122367</strain>
    </source>
</reference>
<dbReference type="EMBL" id="MU005643">
    <property type="protein sequence ID" value="KAF2675940.1"/>
    <property type="molecule type" value="Genomic_DNA"/>
</dbReference>
<name>A0A6G1ID29_9PLEO</name>
<organism evidence="1 2">
    <name type="scientific">Lentithecium fluviatile CBS 122367</name>
    <dbReference type="NCBI Taxonomy" id="1168545"/>
    <lineage>
        <taxon>Eukaryota</taxon>
        <taxon>Fungi</taxon>
        <taxon>Dikarya</taxon>
        <taxon>Ascomycota</taxon>
        <taxon>Pezizomycotina</taxon>
        <taxon>Dothideomycetes</taxon>
        <taxon>Pleosporomycetidae</taxon>
        <taxon>Pleosporales</taxon>
        <taxon>Massarineae</taxon>
        <taxon>Lentitheciaceae</taxon>
        <taxon>Lentithecium</taxon>
    </lineage>
</organism>
<dbReference type="AlphaFoldDB" id="A0A6G1ID29"/>
<dbReference type="Proteomes" id="UP000799291">
    <property type="component" value="Unassembled WGS sequence"/>
</dbReference>
<sequence length="162" mass="18359">MNELTDLLNSRIKAIIDFWPTRADLYYVDVNSKFNGHRFCEEGANEPSYRNPNIWFYPLEYSTGGQSVPYDGKGMPSGDCNAIFEKDGDQGEYFACLLSNGVLENNTSIDLNTLPNNAGDGTVTIQKQLPDWLARVFHPNINGMSAYRDAIIEAYENYRPRE</sequence>
<keyword evidence="2" id="KW-1185">Reference proteome</keyword>